<protein>
    <submittedName>
        <fullName evidence="6">Response regulator transcription factor</fullName>
    </submittedName>
</protein>
<gene>
    <name evidence="6" type="ORF">N4264_04955</name>
</gene>
<dbReference type="PANTHER" id="PTHR48111">
    <property type="entry name" value="REGULATOR OF RPOS"/>
    <property type="match status" value="1"/>
</dbReference>
<keyword evidence="2" id="KW-0597">Phosphoprotein</keyword>
<dbReference type="Gene3D" id="1.10.10.10">
    <property type="entry name" value="Winged helix-like DNA-binding domain superfamily/Winged helix DNA-binding domain"/>
    <property type="match status" value="1"/>
</dbReference>
<proteinExistence type="predicted"/>
<feature type="modified residue" description="4-aspartylphosphate" evidence="2">
    <location>
        <position position="53"/>
    </location>
</feature>
<evidence type="ECO:0000313" key="6">
    <source>
        <dbReference type="EMBL" id="UXI69006.1"/>
    </source>
</evidence>
<sequence length="232" mass="25874">MRESILIVDDDVCLSGMIVEFLRSHGYDADAVDNGPTAETYIQNQPPKLVLLDLMLPGKDGLSVCRDVRRYFHGPIVMFTALGDDVDHVVGLETGADDYLAKPVSPRVLLARVRAMLRRHSTQAAGGVTEVRSAGLVINSSSRTVMQHQRRIDLTTAEFELLWLLAQNKGRIVSRELLHDTCIFTPFDPLDRSIDLRVSRLRRKIGDDPRAPALIKTVRGRGYQLADLPPVH</sequence>
<accession>A0ABY6BG53</accession>
<evidence type="ECO:0000256" key="2">
    <source>
        <dbReference type="PROSITE-ProRule" id="PRU00169"/>
    </source>
</evidence>
<dbReference type="Pfam" id="PF00072">
    <property type="entry name" value="Response_reg"/>
    <property type="match status" value="1"/>
</dbReference>
<dbReference type="InterPro" id="IPR039420">
    <property type="entry name" value="WalR-like"/>
</dbReference>
<dbReference type="InterPro" id="IPR011006">
    <property type="entry name" value="CheY-like_superfamily"/>
</dbReference>
<keyword evidence="7" id="KW-1185">Reference proteome</keyword>
<dbReference type="PROSITE" id="PS50110">
    <property type="entry name" value="RESPONSE_REGULATORY"/>
    <property type="match status" value="1"/>
</dbReference>
<dbReference type="InterPro" id="IPR036388">
    <property type="entry name" value="WH-like_DNA-bd_sf"/>
</dbReference>
<feature type="domain" description="OmpR/PhoB-type" evidence="5">
    <location>
        <begin position="128"/>
        <end position="227"/>
    </location>
</feature>
<dbReference type="PROSITE" id="PS51755">
    <property type="entry name" value="OMPR_PHOB"/>
    <property type="match status" value="1"/>
</dbReference>
<evidence type="ECO:0000313" key="7">
    <source>
        <dbReference type="Proteomes" id="UP001064632"/>
    </source>
</evidence>
<dbReference type="Gene3D" id="3.40.50.2300">
    <property type="match status" value="1"/>
</dbReference>
<dbReference type="SUPFAM" id="SSF46894">
    <property type="entry name" value="C-terminal effector domain of the bipartite response regulators"/>
    <property type="match status" value="1"/>
</dbReference>
<evidence type="ECO:0000259" key="5">
    <source>
        <dbReference type="PROSITE" id="PS51755"/>
    </source>
</evidence>
<dbReference type="RefSeq" id="WP_261695964.1">
    <property type="nucleotide sequence ID" value="NZ_CP104694.1"/>
</dbReference>
<dbReference type="SUPFAM" id="SSF52172">
    <property type="entry name" value="CheY-like"/>
    <property type="match status" value="1"/>
</dbReference>
<dbReference type="Pfam" id="PF00486">
    <property type="entry name" value="Trans_reg_C"/>
    <property type="match status" value="1"/>
</dbReference>
<evidence type="ECO:0000256" key="1">
    <source>
        <dbReference type="ARBA" id="ARBA00023125"/>
    </source>
</evidence>
<dbReference type="CDD" id="cd00383">
    <property type="entry name" value="trans_reg_C"/>
    <property type="match status" value="1"/>
</dbReference>
<dbReference type="InterPro" id="IPR016032">
    <property type="entry name" value="Sig_transdc_resp-reg_C-effctor"/>
</dbReference>
<evidence type="ECO:0000256" key="3">
    <source>
        <dbReference type="PROSITE-ProRule" id="PRU01091"/>
    </source>
</evidence>
<feature type="domain" description="Response regulatory" evidence="4">
    <location>
        <begin position="4"/>
        <end position="117"/>
    </location>
</feature>
<dbReference type="PANTHER" id="PTHR48111:SF47">
    <property type="entry name" value="TRANSCRIPTIONAL REGULATORY PROTEIN RSTA"/>
    <property type="match status" value="1"/>
</dbReference>
<evidence type="ECO:0000259" key="4">
    <source>
        <dbReference type="PROSITE" id="PS50110"/>
    </source>
</evidence>
<keyword evidence="1 3" id="KW-0238">DNA-binding</keyword>
<organism evidence="6 7">
    <name type="scientific">Tahibacter amnicola</name>
    <dbReference type="NCBI Taxonomy" id="2976241"/>
    <lineage>
        <taxon>Bacteria</taxon>
        <taxon>Pseudomonadati</taxon>
        <taxon>Pseudomonadota</taxon>
        <taxon>Gammaproteobacteria</taxon>
        <taxon>Lysobacterales</taxon>
        <taxon>Rhodanobacteraceae</taxon>
        <taxon>Tahibacter</taxon>
    </lineage>
</organism>
<dbReference type="SMART" id="SM00862">
    <property type="entry name" value="Trans_reg_C"/>
    <property type="match status" value="1"/>
</dbReference>
<dbReference type="Gene3D" id="6.10.250.690">
    <property type="match status" value="1"/>
</dbReference>
<dbReference type="InterPro" id="IPR001867">
    <property type="entry name" value="OmpR/PhoB-type_DNA-bd"/>
</dbReference>
<name>A0ABY6BG53_9GAMM</name>
<dbReference type="Proteomes" id="UP001064632">
    <property type="component" value="Chromosome"/>
</dbReference>
<reference evidence="6" key="1">
    <citation type="submission" date="2022-09" db="EMBL/GenBank/DDBJ databases">
        <title>Tahibacter sp. nov., isolated from a fresh water.</title>
        <authorList>
            <person name="Baek J.H."/>
            <person name="Lee J.K."/>
            <person name="Kim J.M."/>
            <person name="Jeon C.O."/>
        </authorList>
    </citation>
    <scope>NUCLEOTIDE SEQUENCE</scope>
    <source>
        <strain evidence="6">W38</strain>
    </source>
</reference>
<dbReference type="InterPro" id="IPR001789">
    <property type="entry name" value="Sig_transdc_resp-reg_receiver"/>
</dbReference>
<dbReference type="EMBL" id="CP104694">
    <property type="protein sequence ID" value="UXI69006.1"/>
    <property type="molecule type" value="Genomic_DNA"/>
</dbReference>
<dbReference type="SMART" id="SM00448">
    <property type="entry name" value="REC"/>
    <property type="match status" value="1"/>
</dbReference>
<feature type="DNA-binding region" description="OmpR/PhoB-type" evidence="3">
    <location>
        <begin position="128"/>
        <end position="227"/>
    </location>
</feature>